<feature type="domain" description="HAMP" evidence="13">
    <location>
        <begin position="196"/>
        <end position="249"/>
    </location>
</feature>
<keyword evidence="4" id="KW-0597">Phosphoprotein</keyword>
<dbReference type="AlphaFoldDB" id="A0A7K2ILR2"/>
<dbReference type="Gene3D" id="1.10.287.130">
    <property type="match status" value="1"/>
</dbReference>
<comment type="catalytic activity">
    <reaction evidence="1">
        <text>ATP + protein L-histidine = ADP + protein N-phospho-L-histidine.</text>
        <dbReference type="EC" id="2.7.13.3"/>
    </reaction>
</comment>
<dbReference type="InterPro" id="IPR005467">
    <property type="entry name" value="His_kinase_dom"/>
</dbReference>
<dbReference type="GO" id="GO:0005886">
    <property type="term" value="C:plasma membrane"/>
    <property type="evidence" value="ECO:0007669"/>
    <property type="project" value="UniProtKB-SubCell"/>
</dbReference>
<evidence type="ECO:0000259" key="12">
    <source>
        <dbReference type="PROSITE" id="PS50109"/>
    </source>
</evidence>
<dbReference type="CDD" id="cd00082">
    <property type="entry name" value="HisKA"/>
    <property type="match status" value="1"/>
</dbReference>
<dbReference type="InterPro" id="IPR004358">
    <property type="entry name" value="Sig_transdc_His_kin-like_C"/>
</dbReference>
<keyword evidence="7" id="KW-0418">Kinase</keyword>
<comment type="subcellular location">
    <subcellularLocation>
        <location evidence="2">Cell membrane</location>
    </subcellularLocation>
</comment>
<dbReference type="InterPro" id="IPR036890">
    <property type="entry name" value="HATPase_C_sf"/>
</dbReference>
<reference evidence="14 15" key="1">
    <citation type="journal article" date="2019" name="Nat. Commun.">
        <title>The antimicrobial potential of Streptomyces from insect microbiomes.</title>
        <authorList>
            <person name="Chevrette M.G."/>
            <person name="Carlson C.M."/>
            <person name="Ortega H.E."/>
            <person name="Thomas C."/>
            <person name="Ananiev G.E."/>
            <person name="Barns K.J."/>
            <person name="Book A.J."/>
            <person name="Cagnazzo J."/>
            <person name="Carlos C."/>
            <person name="Flanigan W."/>
            <person name="Grubbs K.J."/>
            <person name="Horn H.A."/>
            <person name="Hoffmann F.M."/>
            <person name="Klassen J.L."/>
            <person name="Knack J.J."/>
            <person name="Lewin G.R."/>
            <person name="McDonald B.R."/>
            <person name="Muller L."/>
            <person name="Melo W.G.P."/>
            <person name="Pinto-Tomas A.A."/>
            <person name="Schmitz A."/>
            <person name="Wendt-Pienkowski E."/>
            <person name="Wildman S."/>
            <person name="Zhao M."/>
            <person name="Zhang F."/>
            <person name="Bugni T.S."/>
            <person name="Andes D.R."/>
            <person name="Pupo M.T."/>
            <person name="Currie C.R."/>
        </authorList>
    </citation>
    <scope>NUCLEOTIDE SEQUENCE [LARGE SCALE GENOMIC DNA]</scope>
    <source>
        <strain evidence="14 15">SID5840</strain>
    </source>
</reference>
<comment type="caution">
    <text evidence="14">The sequence shown here is derived from an EMBL/GenBank/DDBJ whole genome shotgun (WGS) entry which is preliminary data.</text>
</comment>
<feature type="transmembrane region" description="Helical" evidence="11">
    <location>
        <begin position="24"/>
        <end position="47"/>
    </location>
</feature>
<keyword evidence="8 11" id="KW-1133">Transmembrane helix</keyword>
<dbReference type="SMART" id="SM00388">
    <property type="entry name" value="HisKA"/>
    <property type="match status" value="1"/>
</dbReference>
<evidence type="ECO:0000256" key="3">
    <source>
        <dbReference type="ARBA" id="ARBA00012438"/>
    </source>
</evidence>
<dbReference type="EC" id="2.7.13.3" evidence="3"/>
<dbReference type="CDD" id="cd00075">
    <property type="entry name" value="HATPase"/>
    <property type="match status" value="1"/>
</dbReference>
<dbReference type="SUPFAM" id="SSF55874">
    <property type="entry name" value="ATPase domain of HSP90 chaperone/DNA topoisomerase II/histidine kinase"/>
    <property type="match status" value="1"/>
</dbReference>
<dbReference type="SUPFAM" id="SSF158472">
    <property type="entry name" value="HAMP domain-like"/>
    <property type="match status" value="1"/>
</dbReference>
<dbReference type="InterPro" id="IPR003661">
    <property type="entry name" value="HisK_dim/P_dom"/>
</dbReference>
<dbReference type="InterPro" id="IPR003660">
    <property type="entry name" value="HAMP_dom"/>
</dbReference>
<dbReference type="Gene3D" id="3.30.565.10">
    <property type="entry name" value="Histidine kinase-like ATPase, C-terminal domain"/>
    <property type="match status" value="1"/>
</dbReference>
<keyword evidence="9" id="KW-0902">Two-component regulatory system</keyword>
<sequence>MSEPRVQTRSLWSRIRPHSIRGRVTLWAVVIIAVVLTLLSVGSYLLFREVVLIQLRDQADEEARHIVEHITTERYESSIPANEPILRSQIVDRDTYEVLASSDALRGMPAMTTKRPSRDDFRLVTVDCGEVAGDEPTDCYQVVGYAIDDSAYGDVMVLVATQTPQVLAHHTLEMVLGGMSVALLAGTALTAWYGVGRALRPVDRISDEIDRISVSGLHRRVPVPKNDDEIAHLARTANETLRRLEEAVARQRRFVSDASHELRNPIAGMLTKLEVELSDPDPDLRARERLLAGLLSDTERLENIVEDLLEMARLDTGVVMDLESVDLTALVEEEFRERRGQARLLIHGSEPVYAKVNRLRLARVLTNLVANAERHAKSRIDIIVGHTHGSAVVEVHDDGSGIPEKDRERIFERFARLPESRERDPGGSGLGLPISREIVHSYNGTLVAGHSDLLGGALFTLRLPEDPEPNT</sequence>
<dbReference type="Pfam" id="PF02518">
    <property type="entry name" value="HATPase_c"/>
    <property type="match status" value="1"/>
</dbReference>
<proteinExistence type="predicted"/>
<dbReference type="PROSITE" id="PS50885">
    <property type="entry name" value="HAMP"/>
    <property type="match status" value="1"/>
</dbReference>
<evidence type="ECO:0000313" key="14">
    <source>
        <dbReference type="EMBL" id="MYR30910.1"/>
    </source>
</evidence>
<protein>
    <recommendedName>
        <fullName evidence="3">histidine kinase</fullName>
        <ecNumber evidence="3">2.7.13.3</ecNumber>
    </recommendedName>
</protein>
<evidence type="ECO:0000256" key="5">
    <source>
        <dbReference type="ARBA" id="ARBA00022679"/>
    </source>
</evidence>
<dbReference type="SMART" id="SM00304">
    <property type="entry name" value="HAMP"/>
    <property type="match status" value="1"/>
</dbReference>
<dbReference type="SUPFAM" id="SSF47384">
    <property type="entry name" value="Homodimeric domain of signal transducing histidine kinase"/>
    <property type="match status" value="1"/>
</dbReference>
<dbReference type="InterPro" id="IPR036097">
    <property type="entry name" value="HisK_dim/P_sf"/>
</dbReference>
<dbReference type="EMBL" id="WWHY01000001">
    <property type="protein sequence ID" value="MYR30910.1"/>
    <property type="molecule type" value="Genomic_DNA"/>
</dbReference>
<dbReference type="SMART" id="SM00387">
    <property type="entry name" value="HATPase_c"/>
    <property type="match status" value="1"/>
</dbReference>
<keyword evidence="10 11" id="KW-0472">Membrane</keyword>
<evidence type="ECO:0000256" key="4">
    <source>
        <dbReference type="ARBA" id="ARBA00022553"/>
    </source>
</evidence>
<feature type="domain" description="Histidine kinase" evidence="12">
    <location>
        <begin position="257"/>
        <end position="467"/>
    </location>
</feature>
<evidence type="ECO:0000313" key="15">
    <source>
        <dbReference type="Proteomes" id="UP000467124"/>
    </source>
</evidence>
<dbReference type="PRINTS" id="PR00344">
    <property type="entry name" value="BCTRLSENSOR"/>
</dbReference>
<organism evidence="14 15">
    <name type="scientific">Nocardiopsis alba</name>
    <dbReference type="NCBI Taxonomy" id="53437"/>
    <lineage>
        <taxon>Bacteria</taxon>
        <taxon>Bacillati</taxon>
        <taxon>Actinomycetota</taxon>
        <taxon>Actinomycetes</taxon>
        <taxon>Streptosporangiales</taxon>
        <taxon>Nocardiopsidaceae</taxon>
        <taxon>Nocardiopsis</taxon>
    </lineage>
</organism>
<evidence type="ECO:0000256" key="7">
    <source>
        <dbReference type="ARBA" id="ARBA00022777"/>
    </source>
</evidence>
<gene>
    <name evidence="14" type="ORF">GTW20_01160</name>
</gene>
<evidence type="ECO:0000256" key="1">
    <source>
        <dbReference type="ARBA" id="ARBA00000085"/>
    </source>
</evidence>
<dbReference type="Pfam" id="PF00512">
    <property type="entry name" value="HisKA"/>
    <property type="match status" value="1"/>
</dbReference>
<dbReference type="PROSITE" id="PS50109">
    <property type="entry name" value="HIS_KIN"/>
    <property type="match status" value="1"/>
</dbReference>
<dbReference type="PANTHER" id="PTHR45436:SF5">
    <property type="entry name" value="SENSOR HISTIDINE KINASE TRCS"/>
    <property type="match status" value="1"/>
</dbReference>
<evidence type="ECO:0000256" key="6">
    <source>
        <dbReference type="ARBA" id="ARBA00022692"/>
    </source>
</evidence>
<dbReference type="CDD" id="cd06225">
    <property type="entry name" value="HAMP"/>
    <property type="match status" value="1"/>
</dbReference>
<dbReference type="GO" id="GO:0000155">
    <property type="term" value="F:phosphorelay sensor kinase activity"/>
    <property type="evidence" value="ECO:0007669"/>
    <property type="project" value="InterPro"/>
</dbReference>
<dbReference type="RefSeq" id="WP_161110052.1">
    <property type="nucleotide sequence ID" value="NZ_JBHWJG010000001.1"/>
</dbReference>
<evidence type="ECO:0000256" key="10">
    <source>
        <dbReference type="ARBA" id="ARBA00023136"/>
    </source>
</evidence>
<keyword evidence="5" id="KW-0808">Transferase</keyword>
<dbReference type="PANTHER" id="PTHR45436">
    <property type="entry name" value="SENSOR HISTIDINE KINASE YKOH"/>
    <property type="match status" value="1"/>
</dbReference>
<evidence type="ECO:0000256" key="8">
    <source>
        <dbReference type="ARBA" id="ARBA00022989"/>
    </source>
</evidence>
<evidence type="ECO:0000256" key="11">
    <source>
        <dbReference type="SAM" id="Phobius"/>
    </source>
</evidence>
<dbReference type="Proteomes" id="UP000467124">
    <property type="component" value="Unassembled WGS sequence"/>
</dbReference>
<dbReference type="InterPro" id="IPR050428">
    <property type="entry name" value="TCS_sensor_his_kinase"/>
</dbReference>
<evidence type="ECO:0000256" key="2">
    <source>
        <dbReference type="ARBA" id="ARBA00004236"/>
    </source>
</evidence>
<evidence type="ECO:0000259" key="13">
    <source>
        <dbReference type="PROSITE" id="PS50885"/>
    </source>
</evidence>
<dbReference type="InterPro" id="IPR003594">
    <property type="entry name" value="HATPase_dom"/>
</dbReference>
<evidence type="ECO:0000256" key="9">
    <source>
        <dbReference type="ARBA" id="ARBA00023012"/>
    </source>
</evidence>
<accession>A0A7K2ILR2</accession>
<keyword evidence="6 11" id="KW-0812">Transmembrane</keyword>
<name>A0A7K2ILR2_9ACTN</name>
<dbReference type="Pfam" id="PF00672">
    <property type="entry name" value="HAMP"/>
    <property type="match status" value="1"/>
</dbReference>